<keyword evidence="3" id="KW-1185">Reference proteome</keyword>
<reference evidence="2 3" key="1">
    <citation type="journal article" date="2015" name="Antonie Van Leeuwenhoek">
        <title>Prauserella endophytica sp. nov., an endophytic actinobacterium isolated from Tamarix taklamakanensis.</title>
        <authorList>
            <person name="Liu J.M."/>
            <person name="Habden X."/>
            <person name="Guo L."/>
            <person name="Tuo L."/>
            <person name="Jiang Z.K."/>
            <person name="Liu S.W."/>
            <person name="Liu X.F."/>
            <person name="Chen L."/>
            <person name="Li R.F."/>
            <person name="Zhang Y.Q."/>
            <person name="Sun C.H."/>
        </authorList>
    </citation>
    <scope>NUCLEOTIDE SEQUENCE [LARGE SCALE GENOMIC DNA]</scope>
    <source>
        <strain evidence="2 3">CGMCC 4.7182</strain>
    </source>
</reference>
<feature type="compositionally biased region" description="Low complexity" evidence="1">
    <location>
        <begin position="324"/>
        <end position="343"/>
    </location>
</feature>
<accession>A0ABY2RY65</accession>
<feature type="compositionally biased region" description="Low complexity" evidence="1">
    <location>
        <begin position="260"/>
        <end position="270"/>
    </location>
</feature>
<protein>
    <submittedName>
        <fullName evidence="2">Uncharacterized protein</fullName>
    </submittedName>
</protein>
<feature type="compositionally biased region" description="Basic residues" evidence="1">
    <location>
        <begin position="1"/>
        <end position="10"/>
    </location>
</feature>
<feature type="region of interest" description="Disordered" evidence="1">
    <location>
        <begin position="162"/>
        <end position="392"/>
    </location>
</feature>
<feature type="compositionally biased region" description="Pro residues" evidence="1">
    <location>
        <begin position="296"/>
        <end position="306"/>
    </location>
</feature>
<feature type="region of interest" description="Disordered" evidence="1">
    <location>
        <begin position="1"/>
        <end position="47"/>
    </location>
</feature>
<feature type="compositionally biased region" description="Low complexity" evidence="1">
    <location>
        <begin position="277"/>
        <end position="295"/>
    </location>
</feature>
<feature type="compositionally biased region" description="Low complexity" evidence="1">
    <location>
        <begin position="223"/>
        <end position="232"/>
    </location>
</feature>
<dbReference type="RefSeq" id="WP_137096570.1">
    <property type="nucleotide sequence ID" value="NZ_SWMS01000020.1"/>
</dbReference>
<evidence type="ECO:0000256" key="1">
    <source>
        <dbReference type="SAM" id="MobiDB-lite"/>
    </source>
</evidence>
<evidence type="ECO:0000313" key="3">
    <source>
        <dbReference type="Proteomes" id="UP000309992"/>
    </source>
</evidence>
<gene>
    <name evidence="2" type="ORF">FCN18_28720</name>
</gene>
<dbReference type="EMBL" id="SWMS01000020">
    <property type="protein sequence ID" value="TKG64526.1"/>
    <property type="molecule type" value="Genomic_DNA"/>
</dbReference>
<organism evidence="2 3">
    <name type="scientific">Prauserella endophytica</name>
    <dbReference type="NCBI Taxonomy" id="1592324"/>
    <lineage>
        <taxon>Bacteria</taxon>
        <taxon>Bacillati</taxon>
        <taxon>Actinomycetota</taxon>
        <taxon>Actinomycetes</taxon>
        <taxon>Pseudonocardiales</taxon>
        <taxon>Pseudonocardiaceae</taxon>
        <taxon>Prauserella</taxon>
        <taxon>Prauserella coralliicola group</taxon>
    </lineage>
</organism>
<feature type="compositionally biased region" description="Low complexity" evidence="1">
    <location>
        <begin position="29"/>
        <end position="42"/>
    </location>
</feature>
<comment type="caution">
    <text evidence="2">The sequence shown here is derived from an EMBL/GenBank/DDBJ whole genome shotgun (WGS) entry which is preliminary data.</text>
</comment>
<proteinExistence type="predicted"/>
<evidence type="ECO:0000313" key="2">
    <source>
        <dbReference type="EMBL" id="TKG64526.1"/>
    </source>
</evidence>
<feature type="compositionally biased region" description="Pro residues" evidence="1">
    <location>
        <begin position="233"/>
        <end position="247"/>
    </location>
</feature>
<sequence length="392" mass="40958">MAKKWGKRGKQGGQSAGLDADPRNMFGYPQAPRSAPPASSTPLADHLRRGWPGVDAGYVVLPRSIAESMPLPWQQQMAALLAQFHDTHARLSWPTYRVVPSRPERLIDLDEEQLAEAGYLVEIDADGEMVYRERSGRKVEDPEHTTVLVSCLDPIVRGAQQTVQQAPAPAQGRPAPMNIGPQPVWRTTSASAPSAPPLPPPPTAPSVSSPQARESVEQPPASPAEAKSAPAAAPEPPAAVTPAPPVSPSASVTPAPPVSPSASAAESPAEQETATRSVPPSAPASGSSAVREPAAAPEPPAEPPSAPSAEDVDVDTPPRGIAVQRPAETAAEPAAQQPPAGQARSERGWFDEMPGDRGGERAGRAEPSEAGQGGEFGPTGDEPTEIPYRYRR</sequence>
<feature type="compositionally biased region" description="Low complexity" evidence="1">
    <location>
        <begin position="162"/>
        <end position="176"/>
    </location>
</feature>
<feature type="compositionally biased region" description="Pro residues" evidence="1">
    <location>
        <begin position="194"/>
        <end position="204"/>
    </location>
</feature>
<dbReference type="Proteomes" id="UP000309992">
    <property type="component" value="Unassembled WGS sequence"/>
</dbReference>
<feature type="compositionally biased region" description="Basic and acidic residues" evidence="1">
    <location>
        <begin position="344"/>
        <end position="367"/>
    </location>
</feature>
<name>A0ABY2RY65_9PSEU</name>